<dbReference type="InterPro" id="IPR029044">
    <property type="entry name" value="Nucleotide-diphossugar_trans"/>
</dbReference>
<reference evidence="3" key="1">
    <citation type="submission" date="2019-02" db="EMBL/GenBank/DDBJ databases">
        <title>Draft genome sequence of Muricauda sp. 176CP4-71.</title>
        <authorList>
            <person name="Park J.-S."/>
        </authorList>
    </citation>
    <scope>NUCLEOTIDE SEQUENCE [LARGE SCALE GENOMIC DNA]</scope>
    <source>
        <strain evidence="3">176GS2-150</strain>
    </source>
</reference>
<dbReference type="SUPFAM" id="SSF53448">
    <property type="entry name" value="Nucleotide-diphospho-sugar transferases"/>
    <property type="match status" value="1"/>
</dbReference>
<evidence type="ECO:0000313" key="2">
    <source>
        <dbReference type="EMBL" id="TAA46793.1"/>
    </source>
</evidence>
<dbReference type="Gene3D" id="3.90.550.10">
    <property type="entry name" value="Spore Coat Polysaccharide Biosynthesis Protein SpsA, Chain A"/>
    <property type="match status" value="1"/>
</dbReference>
<gene>
    <name evidence="2" type="ORF">EXY25_05940</name>
</gene>
<dbReference type="EMBL" id="SHLY01000002">
    <property type="protein sequence ID" value="TAA46793.1"/>
    <property type="molecule type" value="Genomic_DNA"/>
</dbReference>
<organism evidence="2 3">
    <name type="scientific">Corallincola spongiicola</name>
    <dbReference type="NCBI Taxonomy" id="2520508"/>
    <lineage>
        <taxon>Bacteria</taxon>
        <taxon>Pseudomonadati</taxon>
        <taxon>Pseudomonadota</taxon>
        <taxon>Gammaproteobacteria</taxon>
        <taxon>Alteromonadales</taxon>
        <taxon>Psychromonadaceae</taxon>
        <taxon>Corallincola</taxon>
    </lineage>
</organism>
<protein>
    <submittedName>
        <fullName evidence="2">Glycosyltransferase</fullName>
    </submittedName>
</protein>
<comment type="caution">
    <text evidence="2">The sequence shown here is derived from an EMBL/GenBank/DDBJ whole genome shotgun (WGS) entry which is preliminary data.</text>
</comment>
<dbReference type="PANTHER" id="PTHR22916">
    <property type="entry name" value="GLYCOSYLTRANSFERASE"/>
    <property type="match status" value="1"/>
</dbReference>
<sequence>MCVSVLVSVIIPAYNRDAYIAHTVESVLNQSLTDLELIVVDDGSTDRTREVLDSYTDSRLTILEHPGGINKGQAAAINVGLKQASGEYLAILDSDDYWAPEKLETLVTYLQDNPEYGLVYSNGFAVDPDGKPLYPIYSDGHEEQNDPSRVVIDCYFLLPNNAVLRREIMTKVGEFDESLRAAQDHDMAIRVAEVTKMAYLDLPLFFYRRHPDSISSQRKHIRWQNGFYILDKAVKRYGYSNAVIRQRKAVLHFRLYQCRKQNHQWISALSHLLMAGLLNPARASRILRGLEAVH</sequence>
<dbReference type="PANTHER" id="PTHR22916:SF3">
    <property type="entry name" value="UDP-GLCNAC:BETAGAL BETA-1,3-N-ACETYLGLUCOSAMINYLTRANSFERASE-LIKE PROTEIN 1"/>
    <property type="match status" value="1"/>
</dbReference>
<name>A0ABY1WQ06_9GAMM</name>
<dbReference type="InterPro" id="IPR001173">
    <property type="entry name" value="Glyco_trans_2-like"/>
</dbReference>
<evidence type="ECO:0000313" key="3">
    <source>
        <dbReference type="Proteomes" id="UP000292544"/>
    </source>
</evidence>
<proteinExistence type="predicted"/>
<keyword evidence="3" id="KW-1185">Reference proteome</keyword>
<dbReference type="Proteomes" id="UP000292544">
    <property type="component" value="Unassembled WGS sequence"/>
</dbReference>
<feature type="domain" description="Glycosyltransferase 2-like" evidence="1">
    <location>
        <begin position="8"/>
        <end position="124"/>
    </location>
</feature>
<evidence type="ECO:0000259" key="1">
    <source>
        <dbReference type="Pfam" id="PF00535"/>
    </source>
</evidence>
<accession>A0ABY1WQ06</accession>
<dbReference type="Pfam" id="PF00535">
    <property type="entry name" value="Glycos_transf_2"/>
    <property type="match status" value="1"/>
</dbReference>